<feature type="transmembrane region" description="Helical" evidence="1">
    <location>
        <begin position="76"/>
        <end position="97"/>
    </location>
</feature>
<dbReference type="EMBL" id="QYYA01000004">
    <property type="protein sequence ID" value="RJG16727.1"/>
    <property type="molecule type" value="Genomic_DNA"/>
</dbReference>
<dbReference type="PANTHER" id="PTHR23028">
    <property type="entry name" value="ACETYLTRANSFERASE"/>
    <property type="match status" value="1"/>
</dbReference>
<dbReference type="OrthoDB" id="9767863at2"/>
<feature type="transmembrane region" description="Helical" evidence="1">
    <location>
        <begin position="194"/>
        <end position="215"/>
    </location>
</feature>
<evidence type="ECO:0000259" key="3">
    <source>
        <dbReference type="Pfam" id="PF19040"/>
    </source>
</evidence>
<feature type="transmembrane region" description="Helical" evidence="1">
    <location>
        <begin position="12"/>
        <end position="28"/>
    </location>
</feature>
<organism evidence="4 5">
    <name type="scientific">Alcanivorax profundi</name>
    <dbReference type="NCBI Taxonomy" id="2338368"/>
    <lineage>
        <taxon>Bacteria</taxon>
        <taxon>Pseudomonadati</taxon>
        <taxon>Pseudomonadota</taxon>
        <taxon>Gammaproteobacteria</taxon>
        <taxon>Oceanospirillales</taxon>
        <taxon>Alcanivoracaceae</taxon>
        <taxon>Alcanivorax</taxon>
    </lineage>
</organism>
<dbReference type="InterPro" id="IPR043968">
    <property type="entry name" value="SGNH"/>
</dbReference>
<dbReference type="GO" id="GO:0016747">
    <property type="term" value="F:acyltransferase activity, transferring groups other than amino-acyl groups"/>
    <property type="evidence" value="ECO:0007669"/>
    <property type="project" value="InterPro"/>
</dbReference>
<dbReference type="InterPro" id="IPR050879">
    <property type="entry name" value="Acyltransferase_3"/>
</dbReference>
<keyword evidence="1" id="KW-0472">Membrane</keyword>
<feature type="domain" description="Acyltransferase 3" evidence="2">
    <location>
        <begin position="10"/>
        <end position="335"/>
    </location>
</feature>
<feature type="transmembrane region" description="Helical" evidence="1">
    <location>
        <begin position="227"/>
        <end position="245"/>
    </location>
</feature>
<dbReference type="AlphaFoldDB" id="A0A418XVF6"/>
<feature type="transmembrane region" description="Helical" evidence="1">
    <location>
        <begin position="34"/>
        <end position="55"/>
    </location>
</feature>
<keyword evidence="1" id="KW-1133">Transmembrane helix</keyword>
<protein>
    <submittedName>
        <fullName evidence="4">Acyltransferase</fullName>
    </submittedName>
</protein>
<evidence type="ECO:0000313" key="4">
    <source>
        <dbReference type="EMBL" id="RJG16727.1"/>
    </source>
</evidence>
<feature type="transmembrane region" description="Helical" evidence="1">
    <location>
        <begin position="321"/>
        <end position="338"/>
    </location>
</feature>
<feature type="transmembrane region" description="Helical" evidence="1">
    <location>
        <begin position="281"/>
        <end position="301"/>
    </location>
</feature>
<dbReference type="RefSeq" id="WP_022984043.1">
    <property type="nucleotide sequence ID" value="NZ_CAXGPP010000014.1"/>
</dbReference>
<accession>A0A418XVF6</accession>
<dbReference type="Proteomes" id="UP000283734">
    <property type="component" value="Unassembled WGS sequence"/>
</dbReference>
<keyword evidence="4" id="KW-0012">Acyltransferase</keyword>
<feature type="domain" description="SGNH" evidence="3">
    <location>
        <begin position="404"/>
        <end position="632"/>
    </location>
</feature>
<feature type="transmembrane region" description="Helical" evidence="1">
    <location>
        <begin position="103"/>
        <end position="121"/>
    </location>
</feature>
<dbReference type="Pfam" id="PF19040">
    <property type="entry name" value="SGNH"/>
    <property type="match status" value="1"/>
</dbReference>
<dbReference type="GO" id="GO:0016020">
    <property type="term" value="C:membrane"/>
    <property type="evidence" value="ECO:0007669"/>
    <property type="project" value="TreeGrafter"/>
</dbReference>
<gene>
    <name evidence="4" type="ORF">D4A39_12940</name>
</gene>
<proteinExistence type="predicted"/>
<keyword evidence="5" id="KW-1185">Reference proteome</keyword>
<evidence type="ECO:0000259" key="2">
    <source>
        <dbReference type="Pfam" id="PF01757"/>
    </source>
</evidence>
<comment type="caution">
    <text evidence="4">The sequence shown here is derived from an EMBL/GenBank/DDBJ whole genome shotgun (WGS) entry which is preliminary data.</text>
</comment>
<reference evidence="4 5" key="1">
    <citation type="submission" date="2018-09" db="EMBL/GenBank/DDBJ databases">
        <title>Alcanivorax profundi sp. nov., isolated from 1000 m-depth seawater of the Mariana Trench.</title>
        <authorList>
            <person name="Liu J."/>
        </authorList>
    </citation>
    <scope>NUCLEOTIDE SEQUENCE [LARGE SCALE GENOMIC DNA]</scope>
    <source>
        <strain evidence="4 5">MTEO17</strain>
    </source>
</reference>
<keyword evidence="1" id="KW-0812">Transmembrane</keyword>
<dbReference type="Pfam" id="PF01757">
    <property type="entry name" value="Acyl_transf_3"/>
    <property type="match status" value="1"/>
</dbReference>
<name>A0A418XVF6_9GAMM</name>
<sequence length="651" mass="74042">MVNSKPGYRADIEGLRALAVILVILYHFEVPGITGGFIGVDVFFVISGFVITQLLERAFAKGTFRFADFYARRIRRLVPVFLLVSTVTFLMISPFYIGDAYYIFAKSWLSSLIGISNLYYFTELTQYFAPETRSLSLLHTWSLAVEEQFYLIWPLTLYLAYRFGKGRSGHWPFRITLLLTFALSVYLASRWPAAAYYLLPARLFEFMLGTGVALFANRLPRLSRTAAESLSLAGLAMIIATALLLTKHDHFPGYNALWPTLGTALVIYAGLHQPGTVAGRLLSLPVMVFLGGISYSLYLWHWPPVALMHYQLVELTAWNRIALLAGVVVVSWLSYRYVENRYRHRPWSLKKSFMVFVLGPLIAIWAIQSTIRIADDLSFRIPEERRELYTIIANNNPADLYKRCFKGDPVEFNTGNACLFGAPAKDGKPNSMLIGDSHGIAQIGFVEQLIEGKGYSLLMVTRASTPFLPTPIAEKVQARDPTQVARNHALTEYLEQHPPMTVFLGAWWNSYLRNEAYQQHFLRTLNWLIDQGHTVVILEDVPELPSSSYAECLLKNMDDCTIDATEVEQNLINFYRFKEAARAQHPEILWTNPRKVLCDEQRCQTVLNGIPLYRDESHLNNVGAVEIGKEYLKRFDNPLPGIHETEPQTQH</sequence>
<dbReference type="InterPro" id="IPR002656">
    <property type="entry name" value="Acyl_transf_3_dom"/>
</dbReference>
<feature type="transmembrane region" description="Helical" evidence="1">
    <location>
        <begin position="350"/>
        <end position="367"/>
    </location>
</feature>
<feature type="transmembrane region" description="Helical" evidence="1">
    <location>
        <begin position="251"/>
        <end position="269"/>
    </location>
</feature>
<dbReference type="PANTHER" id="PTHR23028:SF53">
    <property type="entry name" value="ACYL_TRANSF_3 DOMAIN-CONTAINING PROTEIN"/>
    <property type="match status" value="1"/>
</dbReference>
<dbReference type="GO" id="GO:0009103">
    <property type="term" value="P:lipopolysaccharide biosynthetic process"/>
    <property type="evidence" value="ECO:0007669"/>
    <property type="project" value="TreeGrafter"/>
</dbReference>
<evidence type="ECO:0000313" key="5">
    <source>
        <dbReference type="Proteomes" id="UP000283734"/>
    </source>
</evidence>
<keyword evidence="4" id="KW-0808">Transferase</keyword>
<evidence type="ECO:0000256" key="1">
    <source>
        <dbReference type="SAM" id="Phobius"/>
    </source>
</evidence>
<feature type="transmembrane region" description="Helical" evidence="1">
    <location>
        <begin position="171"/>
        <end position="188"/>
    </location>
</feature>